<comment type="caution">
    <text evidence="3">The sequence shown here is derived from an EMBL/GenBank/DDBJ whole genome shotgun (WGS) entry which is preliminary data.</text>
</comment>
<dbReference type="RefSeq" id="WP_343761193.1">
    <property type="nucleotide sequence ID" value="NZ_BAAACG010000009.1"/>
</dbReference>
<evidence type="ECO:0000259" key="2">
    <source>
        <dbReference type="Pfam" id="PF12638"/>
    </source>
</evidence>
<reference evidence="3 4" key="1">
    <citation type="journal article" date="2019" name="Int. J. Syst. Evol. Microbiol.">
        <title>The Global Catalogue of Microorganisms (GCM) 10K type strain sequencing project: providing services to taxonomists for standard genome sequencing and annotation.</title>
        <authorList>
            <consortium name="The Broad Institute Genomics Platform"/>
            <consortium name="The Broad Institute Genome Sequencing Center for Infectious Disease"/>
            <person name="Wu L."/>
            <person name="Ma J."/>
        </authorList>
    </citation>
    <scope>NUCLEOTIDE SEQUENCE [LARGE SCALE GENOMIC DNA]</scope>
    <source>
        <strain evidence="3 4">JCM 1407</strain>
    </source>
</reference>
<gene>
    <name evidence="3" type="ORF">GCM10008906_19450</name>
</gene>
<evidence type="ECO:0000313" key="3">
    <source>
        <dbReference type="EMBL" id="GAA0740011.1"/>
    </source>
</evidence>
<organism evidence="3 4">
    <name type="scientific">Clostridium oceanicum</name>
    <dbReference type="NCBI Taxonomy" id="1543"/>
    <lineage>
        <taxon>Bacteria</taxon>
        <taxon>Bacillati</taxon>
        <taxon>Bacillota</taxon>
        <taxon>Clostridia</taxon>
        <taxon>Eubacteriales</taxon>
        <taxon>Clostridiaceae</taxon>
        <taxon>Clostridium</taxon>
    </lineage>
</organism>
<dbReference type="Proteomes" id="UP001501510">
    <property type="component" value="Unassembled WGS sequence"/>
</dbReference>
<dbReference type="InterPro" id="IPR024438">
    <property type="entry name" value="Staygreen"/>
</dbReference>
<evidence type="ECO:0000313" key="4">
    <source>
        <dbReference type="Proteomes" id="UP001501510"/>
    </source>
</evidence>
<dbReference type="Pfam" id="PF12638">
    <property type="entry name" value="Staygreen"/>
    <property type="match status" value="1"/>
</dbReference>
<keyword evidence="4" id="KW-1185">Reference proteome</keyword>
<proteinExistence type="predicted"/>
<dbReference type="PANTHER" id="PTHR31750:SF4">
    <property type="entry name" value="LP06106P"/>
    <property type="match status" value="1"/>
</dbReference>
<sequence>MKKLNPNKLYVEYRDGTTKKSPILNRKYTLTHSDETGDLFLTIGLNYAYDKISKKMRDEVLATWYKTYNGSYALYVNVFVDDPTKFTYKSSLRRNEIFIRELPLALQAIFYGDRDLLKTNPELYNAPIYIKFNSMYPCIDRTEYWLTPKDYMVK</sequence>
<dbReference type="EMBL" id="BAAACG010000009">
    <property type="protein sequence ID" value="GAA0740011.1"/>
    <property type="molecule type" value="Genomic_DNA"/>
</dbReference>
<dbReference type="PANTHER" id="PTHR31750">
    <property type="entry name" value="PROTEIN STAY-GREEN 1, CHLOROPLASTIC-RELATED"/>
    <property type="match status" value="1"/>
</dbReference>
<protein>
    <submittedName>
        <fullName evidence="3">Staygreen family protein</fullName>
    </submittedName>
</protein>
<keyword evidence="1" id="KW-0809">Transit peptide</keyword>
<evidence type="ECO:0000256" key="1">
    <source>
        <dbReference type="ARBA" id="ARBA00022946"/>
    </source>
</evidence>
<accession>A0ABN1JHL2</accession>
<feature type="domain" description="Staygreen protein" evidence="2">
    <location>
        <begin position="3"/>
        <end position="151"/>
    </location>
</feature>
<name>A0ABN1JHL2_9CLOT</name>